<dbReference type="Proteomes" id="UP000305067">
    <property type="component" value="Unassembled WGS sequence"/>
</dbReference>
<evidence type="ECO:0000313" key="2">
    <source>
        <dbReference type="EMBL" id="TFK95820.1"/>
    </source>
</evidence>
<dbReference type="AlphaFoldDB" id="A0A5C3Q622"/>
<name>A0A5C3Q622_9AGAR</name>
<keyword evidence="3" id="KW-1185">Reference proteome</keyword>
<organism evidence="2 3">
    <name type="scientific">Pterulicium gracile</name>
    <dbReference type="NCBI Taxonomy" id="1884261"/>
    <lineage>
        <taxon>Eukaryota</taxon>
        <taxon>Fungi</taxon>
        <taxon>Dikarya</taxon>
        <taxon>Basidiomycota</taxon>
        <taxon>Agaricomycotina</taxon>
        <taxon>Agaricomycetes</taxon>
        <taxon>Agaricomycetidae</taxon>
        <taxon>Agaricales</taxon>
        <taxon>Pleurotineae</taxon>
        <taxon>Pterulaceae</taxon>
        <taxon>Pterulicium</taxon>
    </lineage>
</organism>
<evidence type="ECO:0000313" key="3">
    <source>
        <dbReference type="Proteomes" id="UP000305067"/>
    </source>
</evidence>
<reference evidence="2 3" key="1">
    <citation type="journal article" date="2019" name="Nat. Ecol. Evol.">
        <title>Megaphylogeny resolves global patterns of mushroom evolution.</title>
        <authorList>
            <person name="Varga T."/>
            <person name="Krizsan K."/>
            <person name="Foldi C."/>
            <person name="Dima B."/>
            <person name="Sanchez-Garcia M."/>
            <person name="Sanchez-Ramirez S."/>
            <person name="Szollosi G.J."/>
            <person name="Szarkandi J.G."/>
            <person name="Papp V."/>
            <person name="Albert L."/>
            <person name="Andreopoulos W."/>
            <person name="Angelini C."/>
            <person name="Antonin V."/>
            <person name="Barry K.W."/>
            <person name="Bougher N.L."/>
            <person name="Buchanan P."/>
            <person name="Buyck B."/>
            <person name="Bense V."/>
            <person name="Catcheside P."/>
            <person name="Chovatia M."/>
            <person name="Cooper J."/>
            <person name="Damon W."/>
            <person name="Desjardin D."/>
            <person name="Finy P."/>
            <person name="Geml J."/>
            <person name="Haridas S."/>
            <person name="Hughes K."/>
            <person name="Justo A."/>
            <person name="Karasinski D."/>
            <person name="Kautmanova I."/>
            <person name="Kiss B."/>
            <person name="Kocsube S."/>
            <person name="Kotiranta H."/>
            <person name="LaButti K.M."/>
            <person name="Lechner B.E."/>
            <person name="Liimatainen K."/>
            <person name="Lipzen A."/>
            <person name="Lukacs Z."/>
            <person name="Mihaltcheva S."/>
            <person name="Morgado L.N."/>
            <person name="Niskanen T."/>
            <person name="Noordeloos M.E."/>
            <person name="Ohm R.A."/>
            <person name="Ortiz-Santana B."/>
            <person name="Ovrebo C."/>
            <person name="Racz N."/>
            <person name="Riley R."/>
            <person name="Savchenko A."/>
            <person name="Shiryaev A."/>
            <person name="Soop K."/>
            <person name="Spirin V."/>
            <person name="Szebenyi C."/>
            <person name="Tomsovsky M."/>
            <person name="Tulloss R.E."/>
            <person name="Uehling J."/>
            <person name="Grigoriev I.V."/>
            <person name="Vagvolgyi C."/>
            <person name="Papp T."/>
            <person name="Martin F.M."/>
            <person name="Miettinen O."/>
            <person name="Hibbett D.S."/>
            <person name="Nagy L.G."/>
        </authorList>
    </citation>
    <scope>NUCLEOTIDE SEQUENCE [LARGE SCALE GENOMIC DNA]</scope>
    <source>
        <strain evidence="2 3">CBS 309.79</strain>
    </source>
</reference>
<feature type="region of interest" description="Disordered" evidence="1">
    <location>
        <begin position="113"/>
        <end position="133"/>
    </location>
</feature>
<gene>
    <name evidence="2" type="ORF">BDV98DRAFT_368381</name>
</gene>
<proteinExistence type="predicted"/>
<accession>A0A5C3Q622</accession>
<protein>
    <submittedName>
        <fullName evidence="2">Uncharacterized protein</fullName>
    </submittedName>
</protein>
<sequence length="182" mass="19624">MFHDQRPQYSDESSIRYGRTYSPLVASLTKRGTSASEPNPKISISPTRPVVTSRDGLNRANAIPAHVLSSPSLVQSVPAEVDSRTTAHSPSSTNYSDLSQAIPSTIVLCPDKGAEPYSRESAQSSSSPKERAGSWTSCTVVSCYHAYLVLTCEVSMYHDPKNTCNNADDGIETLVHCNESGN</sequence>
<feature type="region of interest" description="Disordered" evidence="1">
    <location>
        <begin position="29"/>
        <end position="53"/>
    </location>
</feature>
<feature type="compositionally biased region" description="Polar residues" evidence="1">
    <location>
        <begin position="30"/>
        <end position="46"/>
    </location>
</feature>
<dbReference type="EMBL" id="ML178873">
    <property type="protein sequence ID" value="TFK95820.1"/>
    <property type="molecule type" value="Genomic_DNA"/>
</dbReference>
<evidence type="ECO:0000256" key="1">
    <source>
        <dbReference type="SAM" id="MobiDB-lite"/>
    </source>
</evidence>